<reference evidence="2" key="1">
    <citation type="journal article" date="2019" name="Microbiol. Resour. Announc.">
        <title>Complete Genome Sequence of Halomonas olivaria, a Moderately Halophilic Bacterium Isolated from Olive Processing Effluents, Obtained by Nanopore Sequencing.</title>
        <authorList>
            <person name="Nagata S."/>
            <person name="Ii K.M."/>
            <person name="Tsukimi T."/>
            <person name="Miura M.C."/>
            <person name="Galipon J."/>
            <person name="Arakawa K."/>
        </authorList>
    </citation>
    <scope>NUCLEOTIDE SEQUENCE [LARGE SCALE GENOMIC DNA]</scope>
    <source>
        <strain evidence="2">TYRC17</strain>
    </source>
</reference>
<evidence type="ECO:0000313" key="2">
    <source>
        <dbReference type="Proteomes" id="UP000289555"/>
    </source>
</evidence>
<gene>
    <name evidence="1" type="ORF">HORIV_46100</name>
</gene>
<proteinExistence type="predicted"/>
<accession>A0ABM7GN77</accession>
<dbReference type="EMBL" id="AP019416">
    <property type="protein sequence ID" value="BBI52189.1"/>
    <property type="molecule type" value="Genomic_DNA"/>
</dbReference>
<sequence>MEWNNILFEPAASVLDNKPTQVRVGAVQWQMREFSSVEAALQQIEYFVDALSDYQSDFAVFPELFNAPLMGLQDRAAQQDQMGAIRFWPASPSALSLNCRVWRSLTTLISLAAR</sequence>
<name>A0ABM7GN77_9GAMM</name>
<dbReference type="Gene3D" id="3.60.110.10">
    <property type="entry name" value="Carbon-nitrogen hydrolase"/>
    <property type="match status" value="1"/>
</dbReference>
<keyword evidence="2" id="KW-1185">Reference proteome</keyword>
<organism evidence="1 2">
    <name type="scientific">Vreelandella olivaria</name>
    <dbReference type="NCBI Taxonomy" id="390919"/>
    <lineage>
        <taxon>Bacteria</taxon>
        <taxon>Pseudomonadati</taxon>
        <taxon>Pseudomonadota</taxon>
        <taxon>Gammaproteobacteria</taxon>
        <taxon>Oceanospirillales</taxon>
        <taxon>Halomonadaceae</taxon>
        <taxon>Vreelandella</taxon>
    </lineage>
</organism>
<evidence type="ECO:0000313" key="1">
    <source>
        <dbReference type="EMBL" id="BBI52189.1"/>
    </source>
</evidence>
<protein>
    <submittedName>
        <fullName evidence="1">Uncharacterized protein</fullName>
    </submittedName>
</protein>
<dbReference type="Proteomes" id="UP000289555">
    <property type="component" value="Chromosome"/>
</dbReference>
<dbReference type="InterPro" id="IPR036526">
    <property type="entry name" value="C-N_Hydrolase_sf"/>
</dbReference>
<dbReference type="SUPFAM" id="SSF56317">
    <property type="entry name" value="Carbon-nitrogen hydrolase"/>
    <property type="match status" value="1"/>
</dbReference>